<dbReference type="AlphaFoldDB" id="A0A3N4JFK6"/>
<dbReference type="EMBL" id="ML120469">
    <property type="protein sequence ID" value="RPA92614.1"/>
    <property type="molecule type" value="Genomic_DNA"/>
</dbReference>
<sequence>MFSLFHLLLDGLPVCIRYENMDRLEICCCAVGTVDTARQSENSGGMITIVDVILLASFPVPPTANLTAVILYVIRVRLPQYGRIRYHTRRFTR</sequence>
<gene>
    <name evidence="3" type="ORF">L873DRAFT_158421</name>
</gene>
<keyword evidence="1" id="KW-1133">Transmembrane helix</keyword>
<keyword evidence="1" id="KW-0812">Transmembrane</keyword>
<keyword evidence="2" id="KW-0732">Signal</keyword>
<accession>A0A3N4JFK6</accession>
<protein>
    <submittedName>
        <fullName evidence="3">Uncharacterized protein</fullName>
    </submittedName>
</protein>
<feature type="chain" id="PRO_5018104889" evidence="2">
    <location>
        <begin position="18"/>
        <end position="93"/>
    </location>
</feature>
<name>A0A3N4JFK6_9PEZI</name>
<feature type="transmembrane region" description="Helical" evidence="1">
    <location>
        <begin position="52"/>
        <end position="74"/>
    </location>
</feature>
<reference evidence="3 4" key="1">
    <citation type="journal article" date="2018" name="Nat. Ecol. Evol.">
        <title>Pezizomycetes genomes reveal the molecular basis of ectomycorrhizal truffle lifestyle.</title>
        <authorList>
            <person name="Murat C."/>
            <person name="Payen T."/>
            <person name="Noel B."/>
            <person name="Kuo A."/>
            <person name="Morin E."/>
            <person name="Chen J."/>
            <person name="Kohler A."/>
            <person name="Krizsan K."/>
            <person name="Balestrini R."/>
            <person name="Da Silva C."/>
            <person name="Montanini B."/>
            <person name="Hainaut M."/>
            <person name="Levati E."/>
            <person name="Barry K.W."/>
            <person name="Belfiori B."/>
            <person name="Cichocki N."/>
            <person name="Clum A."/>
            <person name="Dockter R.B."/>
            <person name="Fauchery L."/>
            <person name="Guy J."/>
            <person name="Iotti M."/>
            <person name="Le Tacon F."/>
            <person name="Lindquist E.A."/>
            <person name="Lipzen A."/>
            <person name="Malagnac F."/>
            <person name="Mello A."/>
            <person name="Molinier V."/>
            <person name="Miyauchi S."/>
            <person name="Poulain J."/>
            <person name="Riccioni C."/>
            <person name="Rubini A."/>
            <person name="Sitrit Y."/>
            <person name="Splivallo R."/>
            <person name="Traeger S."/>
            <person name="Wang M."/>
            <person name="Zifcakova L."/>
            <person name="Wipf D."/>
            <person name="Zambonelli A."/>
            <person name="Paolocci F."/>
            <person name="Nowrousian M."/>
            <person name="Ottonello S."/>
            <person name="Baldrian P."/>
            <person name="Spatafora J.W."/>
            <person name="Henrissat B."/>
            <person name="Nagy L.G."/>
            <person name="Aury J.M."/>
            <person name="Wincker P."/>
            <person name="Grigoriev I.V."/>
            <person name="Bonfante P."/>
            <person name="Martin F.M."/>
        </authorList>
    </citation>
    <scope>NUCLEOTIDE SEQUENCE [LARGE SCALE GENOMIC DNA]</scope>
    <source>
        <strain evidence="3 4">120613-1</strain>
    </source>
</reference>
<evidence type="ECO:0000313" key="4">
    <source>
        <dbReference type="Proteomes" id="UP000276215"/>
    </source>
</evidence>
<keyword evidence="1" id="KW-0472">Membrane</keyword>
<keyword evidence="4" id="KW-1185">Reference proteome</keyword>
<evidence type="ECO:0000256" key="1">
    <source>
        <dbReference type="SAM" id="Phobius"/>
    </source>
</evidence>
<feature type="signal peptide" evidence="2">
    <location>
        <begin position="1"/>
        <end position="17"/>
    </location>
</feature>
<evidence type="ECO:0000256" key="2">
    <source>
        <dbReference type="SAM" id="SignalP"/>
    </source>
</evidence>
<organism evidence="3 4">
    <name type="scientific">Choiromyces venosus 120613-1</name>
    <dbReference type="NCBI Taxonomy" id="1336337"/>
    <lineage>
        <taxon>Eukaryota</taxon>
        <taxon>Fungi</taxon>
        <taxon>Dikarya</taxon>
        <taxon>Ascomycota</taxon>
        <taxon>Pezizomycotina</taxon>
        <taxon>Pezizomycetes</taxon>
        <taxon>Pezizales</taxon>
        <taxon>Tuberaceae</taxon>
        <taxon>Choiromyces</taxon>
    </lineage>
</organism>
<proteinExistence type="predicted"/>
<evidence type="ECO:0000313" key="3">
    <source>
        <dbReference type="EMBL" id="RPA92614.1"/>
    </source>
</evidence>
<dbReference type="Proteomes" id="UP000276215">
    <property type="component" value="Unassembled WGS sequence"/>
</dbReference>